<protein>
    <submittedName>
        <fullName evidence="7">Rhomboid family intramembrane serine protease</fullName>
    </submittedName>
</protein>
<dbReference type="GO" id="GO:0008233">
    <property type="term" value="F:peptidase activity"/>
    <property type="evidence" value="ECO:0007669"/>
    <property type="project" value="UniProtKB-KW"/>
</dbReference>
<feature type="domain" description="Peptidase S54 rhomboid" evidence="6">
    <location>
        <begin position="53"/>
        <end position="183"/>
    </location>
</feature>
<gene>
    <name evidence="7" type="ORF">HCU67_14890</name>
</gene>
<proteinExistence type="predicted"/>
<evidence type="ECO:0000256" key="3">
    <source>
        <dbReference type="ARBA" id="ARBA00022989"/>
    </source>
</evidence>
<accession>A0ABX1GTI9</accession>
<keyword evidence="2 5" id="KW-0812">Transmembrane</keyword>
<dbReference type="Pfam" id="PF01694">
    <property type="entry name" value="Rhomboid"/>
    <property type="match status" value="1"/>
</dbReference>
<dbReference type="EMBL" id="JAAWWL010000002">
    <property type="protein sequence ID" value="NKI33241.1"/>
    <property type="molecule type" value="Genomic_DNA"/>
</dbReference>
<dbReference type="RefSeq" id="WP_168553381.1">
    <property type="nucleotide sequence ID" value="NZ_JAAWWL010000002.1"/>
</dbReference>
<feature type="transmembrane region" description="Helical" evidence="5">
    <location>
        <begin position="114"/>
        <end position="132"/>
    </location>
</feature>
<sequence>MSQNQDFKFSNSVLFVPFFSMLLIWVVYWLELKLGVNFNEYGVYPRKIGGLVGVLCSPFIHGSREHLYNNTIPLVVLTAATFYFYRSVAWKVMVFGILISGFLTWIIGRPSFHIGASGLIYVLVSFIFFKGIFTKHFRLIALSLAVVFLYGSMIWYIFPIEEGISWEGHLSGFVVGFVMAYFLKTTVPKEKKFAWEKEDYNEEEDEFMRHFDADGNFIENADSQDEFIINYEFKKDQTKKD</sequence>
<comment type="caution">
    <text evidence="7">The sequence shown here is derived from an EMBL/GenBank/DDBJ whole genome shotgun (WGS) entry which is preliminary data.</text>
</comment>
<comment type="subcellular location">
    <subcellularLocation>
        <location evidence="1">Membrane</location>
        <topology evidence="1">Multi-pass membrane protein</topology>
    </subcellularLocation>
</comment>
<dbReference type="Gene3D" id="1.20.1540.10">
    <property type="entry name" value="Rhomboid-like"/>
    <property type="match status" value="1"/>
</dbReference>
<evidence type="ECO:0000256" key="1">
    <source>
        <dbReference type="ARBA" id="ARBA00004141"/>
    </source>
</evidence>
<feature type="transmembrane region" description="Helical" evidence="5">
    <location>
        <begin position="164"/>
        <end position="183"/>
    </location>
</feature>
<dbReference type="InterPro" id="IPR035952">
    <property type="entry name" value="Rhomboid-like_sf"/>
</dbReference>
<dbReference type="InterPro" id="IPR022764">
    <property type="entry name" value="Peptidase_S54_rhomboid_dom"/>
</dbReference>
<keyword evidence="3 5" id="KW-1133">Transmembrane helix</keyword>
<keyword evidence="8" id="KW-1185">Reference proteome</keyword>
<keyword evidence="4 5" id="KW-0472">Membrane</keyword>
<feature type="transmembrane region" description="Helical" evidence="5">
    <location>
        <begin position="139"/>
        <end position="158"/>
    </location>
</feature>
<reference evidence="7 8" key="1">
    <citation type="submission" date="2020-04" db="EMBL/GenBank/DDBJ databases">
        <authorList>
            <person name="Yoon J."/>
        </authorList>
    </citation>
    <scope>NUCLEOTIDE SEQUENCE [LARGE SCALE GENOMIC DNA]</scope>
    <source>
        <strain evidence="7 8">DJ-13</strain>
    </source>
</reference>
<dbReference type="Proteomes" id="UP000718451">
    <property type="component" value="Unassembled WGS sequence"/>
</dbReference>
<keyword evidence="7" id="KW-0378">Hydrolase</keyword>
<feature type="transmembrane region" description="Helical" evidence="5">
    <location>
        <begin position="92"/>
        <end position="108"/>
    </location>
</feature>
<dbReference type="GO" id="GO:0006508">
    <property type="term" value="P:proteolysis"/>
    <property type="evidence" value="ECO:0007669"/>
    <property type="project" value="UniProtKB-KW"/>
</dbReference>
<evidence type="ECO:0000256" key="5">
    <source>
        <dbReference type="SAM" id="Phobius"/>
    </source>
</evidence>
<evidence type="ECO:0000256" key="4">
    <source>
        <dbReference type="ARBA" id="ARBA00023136"/>
    </source>
</evidence>
<keyword evidence="7" id="KW-0645">Protease</keyword>
<evidence type="ECO:0000256" key="2">
    <source>
        <dbReference type="ARBA" id="ARBA00022692"/>
    </source>
</evidence>
<organism evidence="7 8">
    <name type="scientific">Croceivirga thetidis</name>
    <dbReference type="NCBI Taxonomy" id="2721623"/>
    <lineage>
        <taxon>Bacteria</taxon>
        <taxon>Pseudomonadati</taxon>
        <taxon>Bacteroidota</taxon>
        <taxon>Flavobacteriia</taxon>
        <taxon>Flavobacteriales</taxon>
        <taxon>Flavobacteriaceae</taxon>
        <taxon>Croceivirga</taxon>
    </lineage>
</organism>
<feature type="transmembrane region" description="Helical" evidence="5">
    <location>
        <begin position="67"/>
        <end position="85"/>
    </location>
</feature>
<feature type="transmembrane region" description="Helical" evidence="5">
    <location>
        <begin position="12"/>
        <end position="30"/>
    </location>
</feature>
<dbReference type="SUPFAM" id="SSF144091">
    <property type="entry name" value="Rhomboid-like"/>
    <property type="match status" value="1"/>
</dbReference>
<name>A0ABX1GTI9_9FLAO</name>
<evidence type="ECO:0000259" key="6">
    <source>
        <dbReference type="Pfam" id="PF01694"/>
    </source>
</evidence>
<evidence type="ECO:0000313" key="8">
    <source>
        <dbReference type="Proteomes" id="UP000718451"/>
    </source>
</evidence>
<evidence type="ECO:0000313" key="7">
    <source>
        <dbReference type="EMBL" id="NKI33241.1"/>
    </source>
</evidence>